<accession>A0A8T2LVI3</accession>
<name>A0A8T2LVI3_ASTMX</name>
<evidence type="ECO:0000256" key="3">
    <source>
        <dbReference type="ARBA" id="ARBA00022593"/>
    </source>
</evidence>
<dbReference type="PANTHER" id="PTHR13299">
    <property type="entry name" value="PEROXISOMAL MEMBRANE PROTEIN PEX16"/>
    <property type="match status" value="1"/>
</dbReference>
<evidence type="ECO:0000256" key="2">
    <source>
        <dbReference type="ARBA" id="ARBA00018577"/>
    </source>
</evidence>
<dbReference type="Proteomes" id="UP000752171">
    <property type="component" value="Unassembled WGS sequence"/>
</dbReference>
<keyword evidence="4" id="KW-0576">Peroxisome</keyword>
<sequence length="341" mass="39419">MSRIRLDKLAALFERYRDYVTRNPGAASQLESAVRTLSYLIAGRFSDCHELSELVYSASNLLVLLNDGILRKGLSRTLPVSLSQQRLLTWLSVLEYVEVFLEMGATKLWGETGRWLVIVLIQIAKAILRTLLLFWYKSGLQTSPPIIPLDRDSQLSKPEQDRHEVEEDQSFVGQRSGRIMRPLGNAPSLHARLWGVPDRDRRRKHQEEELNSSPTPLGVQETVAESLYISRPLVHLACLGLCGRRSWKPWLVSGLLEITSFSLLSDSTKSLNRRERAEMRRRAFLLLYYLLRSPFYDRYSETKILFLLRFLADYVPGVGLVARPLMEYLPVWQKIYFYNWG</sequence>
<comment type="similarity">
    <text evidence="1 4">Belongs to the peroxin-16 family.</text>
</comment>
<proteinExistence type="inferred from homology"/>
<dbReference type="Pfam" id="PF08610">
    <property type="entry name" value="Pex16"/>
    <property type="match status" value="1"/>
</dbReference>
<organism evidence="6 7">
    <name type="scientific">Astyanax mexicanus</name>
    <name type="common">Blind cave fish</name>
    <name type="synonym">Astyanax fasciatus mexicanus</name>
    <dbReference type="NCBI Taxonomy" id="7994"/>
    <lineage>
        <taxon>Eukaryota</taxon>
        <taxon>Metazoa</taxon>
        <taxon>Chordata</taxon>
        <taxon>Craniata</taxon>
        <taxon>Vertebrata</taxon>
        <taxon>Euteleostomi</taxon>
        <taxon>Actinopterygii</taxon>
        <taxon>Neopterygii</taxon>
        <taxon>Teleostei</taxon>
        <taxon>Ostariophysi</taxon>
        <taxon>Characiformes</taxon>
        <taxon>Characoidei</taxon>
        <taxon>Acestrorhamphidae</taxon>
        <taxon>Acestrorhamphinae</taxon>
        <taxon>Astyanax</taxon>
    </lineage>
</organism>
<keyword evidence="3 4" id="KW-0962">Peroxisome biogenesis</keyword>
<evidence type="ECO:0000256" key="1">
    <source>
        <dbReference type="ARBA" id="ARBA00009505"/>
    </source>
</evidence>
<gene>
    <name evidence="6" type="primary">PEX16</name>
    <name evidence="6" type="ORF">AMEX_G11897</name>
</gene>
<evidence type="ECO:0000313" key="7">
    <source>
        <dbReference type="Proteomes" id="UP000752171"/>
    </source>
</evidence>
<comment type="subcellular location">
    <subcellularLocation>
        <location evidence="4">Peroxisome membrane</location>
    </subcellularLocation>
</comment>
<evidence type="ECO:0000256" key="5">
    <source>
        <dbReference type="SAM" id="MobiDB-lite"/>
    </source>
</evidence>
<reference evidence="6 7" key="1">
    <citation type="submission" date="2021-07" db="EMBL/GenBank/DDBJ databases">
        <authorList>
            <person name="Imarazene B."/>
            <person name="Zahm M."/>
            <person name="Klopp C."/>
            <person name="Cabau C."/>
            <person name="Beille S."/>
            <person name="Jouanno E."/>
            <person name="Castinel A."/>
            <person name="Lluch J."/>
            <person name="Gil L."/>
            <person name="Kuchtly C."/>
            <person name="Lopez Roques C."/>
            <person name="Donnadieu C."/>
            <person name="Parrinello H."/>
            <person name="Journot L."/>
            <person name="Du K."/>
            <person name="Schartl M."/>
            <person name="Retaux S."/>
            <person name="Guiguen Y."/>
        </authorList>
    </citation>
    <scope>NUCLEOTIDE SEQUENCE [LARGE SCALE GENOMIC DNA]</scope>
    <source>
        <strain evidence="6">Pach_M1</strain>
        <tissue evidence="6">Testis</tissue>
    </source>
</reference>
<protein>
    <recommendedName>
        <fullName evidence="2 4">Peroxisomal membrane protein PEX16</fullName>
    </recommendedName>
</protein>
<feature type="region of interest" description="Disordered" evidence="5">
    <location>
        <begin position="149"/>
        <end position="171"/>
    </location>
</feature>
<evidence type="ECO:0000256" key="4">
    <source>
        <dbReference type="RuleBase" id="RU365003"/>
    </source>
</evidence>
<dbReference type="EMBL" id="JAICCE010000009">
    <property type="protein sequence ID" value="KAG9272831.1"/>
    <property type="molecule type" value="Genomic_DNA"/>
</dbReference>
<dbReference type="InterPro" id="IPR013919">
    <property type="entry name" value="Pex16"/>
</dbReference>
<evidence type="ECO:0000313" key="6">
    <source>
        <dbReference type="EMBL" id="KAG9272831.1"/>
    </source>
</evidence>
<dbReference type="GO" id="GO:0005778">
    <property type="term" value="C:peroxisomal membrane"/>
    <property type="evidence" value="ECO:0007669"/>
    <property type="project" value="UniProtKB-SubCell"/>
</dbReference>
<dbReference type="GO" id="GO:0007031">
    <property type="term" value="P:peroxisome organization"/>
    <property type="evidence" value="ECO:0007669"/>
    <property type="project" value="UniProtKB-KW"/>
</dbReference>
<feature type="compositionally biased region" description="Basic and acidic residues" evidence="5">
    <location>
        <begin position="149"/>
        <end position="165"/>
    </location>
</feature>
<comment type="caution">
    <text evidence="6">The sequence shown here is derived from an EMBL/GenBank/DDBJ whole genome shotgun (WGS) entry which is preliminary data.</text>
</comment>
<dbReference type="PANTHER" id="PTHR13299:SF0">
    <property type="entry name" value="PEROXISOMAL MEMBRANE PROTEIN PEX16"/>
    <property type="match status" value="1"/>
</dbReference>
<dbReference type="AlphaFoldDB" id="A0A8T2LVI3"/>
<dbReference type="OrthoDB" id="2021143at2759"/>